<keyword evidence="2" id="KW-1133">Transmembrane helix</keyword>
<keyword evidence="4" id="KW-1185">Reference proteome</keyword>
<keyword evidence="2" id="KW-0472">Membrane</keyword>
<evidence type="ECO:0000256" key="1">
    <source>
        <dbReference type="SAM" id="Coils"/>
    </source>
</evidence>
<name>A0ABN3WDR5_9ACTN</name>
<evidence type="ECO:0000313" key="3">
    <source>
        <dbReference type="EMBL" id="GAA2911564.1"/>
    </source>
</evidence>
<dbReference type="Proteomes" id="UP001501423">
    <property type="component" value="Unassembled WGS sequence"/>
</dbReference>
<comment type="caution">
    <text evidence="3">The sequence shown here is derived from an EMBL/GenBank/DDBJ whole genome shotgun (WGS) entry which is preliminary data.</text>
</comment>
<keyword evidence="2" id="KW-0812">Transmembrane</keyword>
<evidence type="ECO:0000313" key="4">
    <source>
        <dbReference type="Proteomes" id="UP001501423"/>
    </source>
</evidence>
<keyword evidence="1" id="KW-0175">Coiled coil</keyword>
<gene>
    <name evidence="3" type="ORF">GCM10010478_07840</name>
</gene>
<feature type="coiled-coil region" evidence="1">
    <location>
        <begin position="74"/>
        <end position="104"/>
    </location>
</feature>
<proteinExistence type="predicted"/>
<evidence type="ECO:0000256" key="2">
    <source>
        <dbReference type="SAM" id="Phobius"/>
    </source>
</evidence>
<sequence>MTRRSKQSEAADRLGVRAEAGEWCWIGEIPQPPADILQAAGDPRTRPARRPPLALTGTVLAAPFLPILWLLMLLARAEEAVERFLDTKEEKERHQAKKEDERRRDAAVEQRGLDNVFDGDWNGAAGQFLLRWYSHSTHHERLLFAGQDGLVFAAPPRRVSMGRDKRAQVVARLSPEEATLEDPFGGEFTTEIMLIRFRDGSWLRVDTEEARSELHMHALRNTS</sequence>
<reference evidence="3 4" key="1">
    <citation type="journal article" date="2019" name="Int. J. Syst. Evol. Microbiol.">
        <title>The Global Catalogue of Microorganisms (GCM) 10K type strain sequencing project: providing services to taxonomists for standard genome sequencing and annotation.</title>
        <authorList>
            <consortium name="The Broad Institute Genomics Platform"/>
            <consortium name="The Broad Institute Genome Sequencing Center for Infectious Disease"/>
            <person name="Wu L."/>
            <person name="Ma J."/>
        </authorList>
    </citation>
    <scope>NUCLEOTIDE SEQUENCE [LARGE SCALE GENOMIC DNA]</scope>
    <source>
        <strain evidence="3 4">JCM 9650</strain>
    </source>
</reference>
<protein>
    <submittedName>
        <fullName evidence="3">Uncharacterized protein</fullName>
    </submittedName>
</protein>
<dbReference type="EMBL" id="BAAAVA010000005">
    <property type="protein sequence ID" value="GAA2911564.1"/>
    <property type="molecule type" value="Genomic_DNA"/>
</dbReference>
<accession>A0ABN3WDR5</accession>
<dbReference type="RefSeq" id="WP_244791294.1">
    <property type="nucleotide sequence ID" value="NZ_BAAAVA010000005.1"/>
</dbReference>
<organism evidence="3 4">
    <name type="scientific">Streptomyces erythrogriseus</name>
    <dbReference type="NCBI Taxonomy" id="284027"/>
    <lineage>
        <taxon>Bacteria</taxon>
        <taxon>Bacillati</taxon>
        <taxon>Actinomycetota</taxon>
        <taxon>Actinomycetes</taxon>
        <taxon>Kitasatosporales</taxon>
        <taxon>Streptomycetaceae</taxon>
        <taxon>Streptomyces</taxon>
        <taxon>Streptomyces griseoincarnatus group</taxon>
    </lineage>
</organism>
<feature type="transmembrane region" description="Helical" evidence="2">
    <location>
        <begin position="53"/>
        <end position="75"/>
    </location>
</feature>